<feature type="compositionally biased region" description="Basic and acidic residues" evidence="1">
    <location>
        <begin position="170"/>
        <end position="180"/>
    </location>
</feature>
<keyword evidence="3" id="KW-1185">Reference proteome</keyword>
<dbReference type="KEGG" id="tet:TTHERM_00412000"/>
<evidence type="ECO:0000313" key="2">
    <source>
        <dbReference type="EMBL" id="EAS00649.2"/>
    </source>
</evidence>
<dbReference type="Proteomes" id="UP000009168">
    <property type="component" value="Unassembled WGS sequence"/>
</dbReference>
<evidence type="ECO:0000313" key="3">
    <source>
        <dbReference type="Proteomes" id="UP000009168"/>
    </source>
</evidence>
<sequence>MVSQYHQFQTGNQLIIQRHSKSFKLLSKIFFLSDLKVKILQFQKQIMGNECCRCDCEQDKHLPLEYEVSVITQSEVGDDYYWRGYQPGYEKAGQHLSQEYVKRACYLIDAFDKIQEQHQAQKFDIFNQILETGMLTTKGSQKKCSFQASRINKYESDQSLNRNNFNSNENLKKTNFDESKVSSSKRLSDCRYCPPQDSNKKQMHSSSHSHLSSSNKYSNLSDYSNSVIKYGI</sequence>
<dbReference type="InParanoid" id="I7M2K8"/>
<gene>
    <name evidence="2" type="ORF">TTHERM_00412000</name>
</gene>
<protein>
    <submittedName>
        <fullName evidence="2">Uncharacterized protein</fullName>
    </submittedName>
</protein>
<feature type="region of interest" description="Disordered" evidence="1">
    <location>
        <begin position="159"/>
        <end position="217"/>
    </location>
</feature>
<feature type="compositionally biased region" description="Low complexity" evidence="1">
    <location>
        <begin position="159"/>
        <end position="169"/>
    </location>
</feature>
<dbReference type="RefSeq" id="XP_001020894.2">
    <property type="nucleotide sequence ID" value="XM_001020894.2"/>
</dbReference>
<dbReference type="EMBL" id="GG662612">
    <property type="protein sequence ID" value="EAS00649.2"/>
    <property type="molecule type" value="Genomic_DNA"/>
</dbReference>
<reference evidence="3" key="1">
    <citation type="journal article" date="2006" name="PLoS Biol.">
        <title>Macronuclear genome sequence of the ciliate Tetrahymena thermophila, a model eukaryote.</title>
        <authorList>
            <person name="Eisen J.A."/>
            <person name="Coyne R.S."/>
            <person name="Wu M."/>
            <person name="Wu D."/>
            <person name="Thiagarajan M."/>
            <person name="Wortman J.R."/>
            <person name="Badger J.H."/>
            <person name="Ren Q."/>
            <person name="Amedeo P."/>
            <person name="Jones K.M."/>
            <person name="Tallon L.J."/>
            <person name="Delcher A.L."/>
            <person name="Salzberg S.L."/>
            <person name="Silva J.C."/>
            <person name="Haas B.J."/>
            <person name="Majoros W.H."/>
            <person name="Farzad M."/>
            <person name="Carlton J.M."/>
            <person name="Smith R.K. Jr."/>
            <person name="Garg J."/>
            <person name="Pearlman R.E."/>
            <person name="Karrer K.M."/>
            <person name="Sun L."/>
            <person name="Manning G."/>
            <person name="Elde N.C."/>
            <person name="Turkewitz A.P."/>
            <person name="Asai D.J."/>
            <person name="Wilkes D.E."/>
            <person name="Wang Y."/>
            <person name="Cai H."/>
            <person name="Collins K."/>
            <person name="Stewart B.A."/>
            <person name="Lee S.R."/>
            <person name="Wilamowska K."/>
            <person name="Weinberg Z."/>
            <person name="Ruzzo W.L."/>
            <person name="Wloga D."/>
            <person name="Gaertig J."/>
            <person name="Frankel J."/>
            <person name="Tsao C.-C."/>
            <person name="Gorovsky M.A."/>
            <person name="Keeling P.J."/>
            <person name="Waller R.F."/>
            <person name="Patron N.J."/>
            <person name="Cherry J.M."/>
            <person name="Stover N.A."/>
            <person name="Krieger C.J."/>
            <person name="del Toro C."/>
            <person name="Ryder H.F."/>
            <person name="Williamson S.C."/>
            <person name="Barbeau R.A."/>
            <person name="Hamilton E.P."/>
            <person name="Orias E."/>
        </authorList>
    </citation>
    <scope>NUCLEOTIDE SEQUENCE [LARGE SCALE GENOMIC DNA]</scope>
    <source>
        <strain evidence="3">SB210</strain>
    </source>
</reference>
<proteinExistence type="predicted"/>
<organism evidence="2 3">
    <name type="scientific">Tetrahymena thermophila (strain SB210)</name>
    <dbReference type="NCBI Taxonomy" id="312017"/>
    <lineage>
        <taxon>Eukaryota</taxon>
        <taxon>Sar</taxon>
        <taxon>Alveolata</taxon>
        <taxon>Ciliophora</taxon>
        <taxon>Intramacronucleata</taxon>
        <taxon>Oligohymenophorea</taxon>
        <taxon>Hymenostomatida</taxon>
        <taxon>Tetrahymenina</taxon>
        <taxon>Tetrahymenidae</taxon>
        <taxon>Tetrahymena</taxon>
    </lineage>
</organism>
<accession>I7M2K8</accession>
<evidence type="ECO:0000256" key="1">
    <source>
        <dbReference type="SAM" id="MobiDB-lite"/>
    </source>
</evidence>
<dbReference type="AlphaFoldDB" id="I7M2K8"/>
<feature type="compositionally biased region" description="Low complexity" evidence="1">
    <location>
        <begin position="204"/>
        <end position="217"/>
    </location>
</feature>
<name>I7M2K8_TETTS</name>
<dbReference type="GeneID" id="7825750"/>